<dbReference type="EMBL" id="JABFUD020000003">
    <property type="protein sequence ID" value="KAI5081754.1"/>
    <property type="molecule type" value="Genomic_DNA"/>
</dbReference>
<keyword evidence="1" id="KW-0472">Membrane</keyword>
<protein>
    <submittedName>
        <fullName evidence="2">Uncharacterized protein</fullName>
    </submittedName>
</protein>
<comment type="caution">
    <text evidence="2">The sequence shown here is derived from an EMBL/GenBank/DDBJ whole genome shotgun (WGS) entry which is preliminary data.</text>
</comment>
<accession>A0A9D4V924</accession>
<name>A0A9D4V924_ADICA</name>
<dbReference type="Proteomes" id="UP000886520">
    <property type="component" value="Chromosome 2"/>
</dbReference>
<organism evidence="2 3">
    <name type="scientific">Adiantum capillus-veneris</name>
    <name type="common">Maidenhair fern</name>
    <dbReference type="NCBI Taxonomy" id="13818"/>
    <lineage>
        <taxon>Eukaryota</taxon>
        <taxon>Viridiplantae</taxon>
        <taxon>Streptophyta</taxon>
        <taxon>Embryophyta</taxon>
        <taxon>Tracheophyta</taxon>
        <taxon>Polypodiopsida</taxon>
        <taxon>Polypodiidae</taxon>
        <taxon>Polypodiales</taxon>
        <taxon>Pteridineae</taxon>
        <taxon>Pteridaceae</taxon>
        <taxon>Vittarioideae</taxon>
        <taxon>Adiantum</taxon>
    </lineage>
</organism>
<dbReference type="AlphaFoldDB" id="A0A9D4V924"/>
<keyword evidence="3" id="KW-1185">Reference proteome</keyword>
<evidence type="ECO:0000256" key="1">
    <source>
        <dbReference type="SAM" id="Phobius"/>
    </source>
</evidence>
<feature type="transmembrane region" description="Helical" evidence="1">
    <location>
        <begin position="7"/>
        <end position="29"/>
    </location>
</feature>
<keyword evidence="1" id="KW-0812">Transmembrane</keyword>
<evidence type="ECO:0000313" key="3">
    <source>
        <dbReference type="Proteomes" id="UP000886520"/>
    </source>
</evidence>
<sequence>MPCERDVMSLLCLSAAMLLSTSVIIHIMADHHPDNKLQEAAHGKQDDSLHLSLLPTIRNFTQKTSFSFCIENDSEIYQLKLLELCLKS</sequence>
<evidence type="ECO:0000313" key="2">
    <source>
        <dbReference type="EMBL" id="KAI5081754.1"/>
    </source>
</evidence>
<proteinExistence type="predicted"/>
<reference evidence="2" key="1">
    <citation type="submission" date="2021-01" db="EMBL/GenBank/DDBJ databases">
        <title>Adiantum capillus-veneris genome.</title>
        <authorList>
            <person name="Fang Y."/>
            <person name="Liao Q."/>
        </authorList>
    </citation>
    <scope>NUCLEOTIDE SEQUENCE</scope>
    <source>
        <strain evidence="2">H3</strain>
        <tissue evidence="2">Leaf</tissue>
    </source>
</reference>
<keyword evidence="1" id="KW-1133">Transmembrane helix</keyword>
<gene>
    <name evidence="2" type="ORF">GOP47_0001497</name>
</gene>